<feature type="domain" description="DUF7344" evidence="1">
    <location>
        <begin position="18"/>
        <end position="89"/>
    </location>
</feature>
<dbReference type="OrthoDB" id="194397at2157"/>
<dbReference type="GeneID" id="40265734"/>
<accession>A0A4P8WHH5</accession>
<reference evidence="3" key="1">
    <citation type="submission" date="2019-05" db="EMBL/GenBank/DDBJ databases">
        <title>Genome sequence and methylation pattern of the halophilic Archaeon Natrinema versiforme BOL5-4.</title>
        <authorList>
            <person name="DasSarma P."/>
            <person name="Anton B.P."/>
            <person name="DasSarma S.L."/>
            <person name="Martinez F.L."/>
            <person name="Guzman D."/>
            <person name="Roberts R.J."/>
            <person name="DasSarma S."/>
        </authorList>
    </citation>
    <scope>NUCLEOTIDE SEQUENCE [LARGE SCALE GENOMIC DNA]</scope>
    <source>
        <strain evidence="3">BOL5-4</strain>
    </source>
</reference>
<dbReference type="RefSeq" id="WP_138245270.1">
    <property type="nucleotide sequence ID" value="NZ_CP040330.1"/>
</dbReference>
<gene>
    <name evidence="2" type="ORF">FEJ81_10635</name>
</gene>
<evidence type="ECO:0000313" key="2">
    <source>
        <dbReference type="EMBL" id="QCS42790.1"/>
    </source>
</evidence>
<dbReference type="KEGG" id="nvr:FEJ81_10635"/>
<name>A0A4P8WHH5_9EURY</name>
<proteinExistence type="predicted"/>
<dbReference type="Gene3D" id="1.10.10.10">
    <property type="entry name" value="Winged helix-like DNA-binding domain superfamily/Winged helix DNA-binding domain"/>
    <property type="match status" value="1"/>
</dbReference>
<protein>
    <recommendedName>
        <fullName evidence="1">DUF7344 domain-containing protein</fullName>
    </recommendedName>
</protein>
<organism evidence="2 3">
    <name type="scientific">Natrinema versiforme</name>
    <dbReference type="NCBI Taxonomy" id="88724"/>
    <lineage>
        <taxon>Archaea</taxon>
        <taxon>Methanobacteriati</taxon>
        <taxon>Methanobacteriota</taxon>
        <taxon>Stenosarchaea group</taxon>
        <taxon>Halobacteria</taxon>
        <taxon>Halobacteriales</taxon>
        <taxon>Natrialbaceae</taxon>
        <taxon>Natrinema</taxon>
    </lineage>
</organism>
<dbReference type="EMBL" id="CP040330">
    <property type="protein sequence ID" value="QCS42790.1"/>
    <property type="molecule type" value="Genomic_DNA"/>
</dbReference>
<feature type="domain" description="DUF7344" evidence="1">
    <location>
        <begin position="128"/>
        <end position="206"/>
    </location>
</feature>
<sequence length="405" mass="44234">MSNSDPSGSAVAARDDYFAALADARRRTVLRLVHERSPQGIEKDDLAFRLAAVTSDKQLASVTDDDHQRALVDLHHRLVPRLTDAGLLEETDGDLIRTTDHRAFDEPGFEAAVSGHRTDDAEELDAVFEALADSRRRTVLAVLSDQYHPIATETLARDIAAREDDVTEREVSGERVDEVLASLVHVHLPLLSDATLVGYDDDADRVSYEGHPAVRAEWIQPADSAPATTGDAGTDAVADSTAGTDVRTLDGRDTIIATGQSLCERAEDELFLMFTTTGLLEEGCFRRIEDAVDRGVDVYLGSRDPRVRDLVRERVPEVVLWEPQLDWLNLPPEGESVGRLVFADRDAVMLGTLGQPLPGDGEYAETAILGEGPHNGLVALMRQMLGSRLDGPDAQSADRRSQFPL</sequence>
<dbReference type="Pfam" id="PF24035">
    <property type="entry name" value="DUF7344"/>
    <property type="match status" value="2"/>
</dbReference>
<evidence type="ECO:0000259" key="1">
    <source>
        <dbReference type="Pfam" id="PF24035"/>
    </source>
</evidence>
<dbReference type="InterPro" id="IPR055768">
    <property type="entry name" value="DUF7344"/>
</dbReference>
<dbReference type="InterPro" id="IPR036388">
    <property type="entry name" value="WH-like_DNA-bd_sf"/>
</dbReference>
<evidence type="ECO:0000313" key="3">
    <source>
        <dbReference type="Proteomes" id="UP000302218"/>
    </source>
</evidence>
<dbReference type="Proteomes" id="UP000302218">
    <property type="component" value="Chromosome"/>
</dbReference>
<dbReference type="AlphaFoldDB" id="A0A4P8WHH5"/>